<name>A0ABS3H7V2_9ENTE</name>
<dbReference type="Pfam" id="PF11391">
    <property type="entry name" value="DUF2798"/>
    <property type="match status" value="2"/>
</dbReference>
<keyword evidence="3" id="KW-1185">Reference proteome</keyword>
<organism evidence="2 3">
    <name type="scientific">Candidatus Enterococcus myersii</name>
    <dbReference type="NCBI Taxonomy" id="2815322"/>
    <lineage>
        <taxon>Bacteria</taxon>
        <taxon>Bacillati</taxon>
        <taxon>Bacillota</taxon>
        <taxon>Bacilli</taxon>
        <taxon>Lactobacillales</taxon>
        <taxon>Enterococcaceae</taxon>
        <taxon>Enterococcus</taxon>
    </lineage>
</organism>
<evidence type="ECO:0000256" key="1">
    <source>
        <dbReference type="SAM" id="Phobius"/>
    </source>
</evidence>
<reference evidence="2 3" key="1">
    <citation type="submission" date="2021-03" db="EMBL/GenBank/DDBJ databases">
        <title>Enterococcal diversity collection.</title>
        <authorList>
            <person name="Gilmore M.S."/>
            <person name="Schwartzman J."/>
            <person name="Van Tyne D."/>
            <person name="Martin M."/>
            <person name="Earl A.M."/>
            <person name="Manson A.L."/>
            <person name="Straub T."/>
            <person name="Salamzade R."/>
            <person name="Saavedra J."/>
            <person name="Lebreton F."/>
            <person name="Prichula J."/>
            <person name="Schaufler K."/>
            <person name="Gaca A."/>
            <person name="Sgardioli B."/>
            <person name="Wagenaar J."/>
            <person name="Strong T."/>
        </authorList>
    </citation>
    <scope>NUCLEOTIDE SEQUENCE [LARGE SCALE GENOMIC DNA]</scope>
    <source>
        <strain evidence="2 3">MJM12</strain>
    </source>
</reference>
<feature type="transmembrane region" description="Helical" evidence="1">
    <location>
        <begin position="114"/>
        <end position="137"/>
    </location>
</feature>
<keyword evidence="1" id="KW-1133">Transmembrane helix</keyword>
<evidence type="ECO:0000313" key="2">
    <source>
        <dbReference type="EMBL" id="MBO0448683.1"/>
    </source>
</evidence>
<feature type="transmembrane region" description="Helical" evidence="1">
    <location>
        <begin position="79"/>
        <end position="102"/>
    </location>
</feature>
<keyword evidence="1" id="KW-0812">Transmembrane</keyword>
<feature type="transmembrane region" description="Helical" evidence="1">
    <location>
        <begin position="35"/>
        <end position="58"/>
    </location>
</feature>
<gene>
    <name evidence="2" type="ORF">JZO76_03955</name>
</gene>
<sequence>MPQTKKESWLFTCSMCLFMVFGMTIYNVALHGALSFGAVFGGFPFAFVIALILDVFVVAKPAKKIALKLPTNKEKMWQVGISISVCMILGMVSFMSLFGIVVESGWHQLSLATYLHTWLFNFVMALPLQLLIVRPLALTILSASRKMTASA</sequence>
<dbReference type="RefSeq" id="WP_206902892.1">
    <property type="nucleotide sequence ID" value="NZ_JAFLVT010000006.1"/>
</dbReference>
<accession>A0ABS3H7V2</accession>
<dbReference type="InterPro" id="IPR021529">
    <property type="entry name" value="DUF2798"/>
</dbReference>
<dbReference type="EMBL" id="JAFLVT010000006">
    <property type="protein sequence ID" value="MBO0448683.1"/>
    <property type="molecule type" value="Genomic_DNA"/>
</dbReference>
<evidence type="ECO:0000313" key="3">
    <source>
        <dbReference type="Proteomes" id="UP000664256"/>
    </source>
</evidence>
<feature type="transmembrane region" description="Helical" evidence="1">
    <location>
        <begin position="9"/>
        <end position="29"/>
    </location>
</feature>
<proteinExistence type="predicted"/>
<comment type="caution">
    <text evidence="2">The sequence shown here is derived from an EMBL/GenBank/DDBJ whole genome shotgun (WGS) entry which is preliminary data.</text>
</comment>
<dbReference type="Proteomes" id="UP000664256">
    <property type="component" value="Unassembled WGS sequence"/>
</dbReference>
<keyword evidence="1" id="KW-0472">Membrane</keyword>
<protein>
    <submittedName>
        <fullName evidence="2">DUF2798 domain-containing protein</fullName>
    </submittedName>
</protein>